<dbReference type="Pfam" id="PF13443">
    <property type="entry name" value="HTH_26"/>
    <property type="match status" value="1"/>
</dbReference>
<name>A0A3E1YB68_9BACT</name>
<evidence type="ECO:0000313" key="3">
    <source>
        <dbReference type="Proteomes" id="UP000260644"/>
    </source>
</evidence>
<protein>
    <recommendedName>
        <fullName evidence="1">HTH cro/C1-type domain-containing protein</fullName>
    </recommendedName>
</protein>
<dbReference type="SUPFAM" id="SSF47413">
    <property type="entry name" value="lambda repressor-like DNA-binding domains"/>
    <property type="match status" value="2"/>
</dbReference>
<dbReference type="EMBL" id="QPMM01000004">
    <property type="protein sequence ID" value="RFS23229.1"/>
    <property type="molecule type" value="Genomic_DNA"/>
</dbReference>
<proteinExistence type="predicted"/>
<dbReference type="GO" id="GO:0003677">
    <property type="term" value="F:DNA binding"/>
    <property type="evidence" value="ECO:0007669"/>
    <property type="project" value="InterPro"/>
</dbReference>
<dbReference type="SMART" id="SM00530">
    <property type="entry name" value="HTH_XRE"/>
    <property type="match status" value="2"/>
</dbReference>
<reference evidence="2 3" key="1">
    <citation type="submission" date="2018-07" db="EMBL/GenBank/DDBJ databases">
        <title>Chitinophaga K2CV101002-2 sp. nov., isolated from a monsoon evergreen broad-leaved forest soil.</title>
        <authorList>
            <person name="Lv Y."/>
        </authorList>
    </citation>
    <scope>NUCLEOTIDE SEQUENCE [LARGE SCALE GENOMIC DNA]</scope>
    <source>
        <strain evidence="2 3">GDMCC 1.1288</strain>
    </source>
</reference>
<evidence type="ECO:0000313" key="2">
    <source>
        <dbReference type="EMBL" id="RFS23229.1"/>
    </source>
</evidence>
<feature type="domain" description="HTH cro/C1-type" evidence="1">
    <location>
        <begin position="86"/>
        <end position="139"/>
    </location>
</feature>
<dbReference type="Gene3D" id="1.10.260.40">
    <property type="entry name" value="lambda repressor-like DNA-binding domains"/>
    <property type="match status" value="2"/>
</dbReference>
<evidence type="ECO:0000259" key="1">
    <source>
        <dbReference type="PROSITE" id="PS50943"/>
    </source>
</evidence>
<dbReference type="PROSITE" id="PS50943">
    <property type="entry name" value="HTH_CROC1"/>
    <property type="match status" value="1"/>
</dbReference>
<dbReference type="RefSeq" id="WP_116975425.1">
    <property type="nucleotide sequence ID" value="NZ_QPMM01000004.1"/>
</dbReference>
<dbReference type="InterPro" id="IPR010982">
    <property type="entry name" value="Lambda_DNA-bd_dom_sf"/>
</dbReference>
<keyword evidence="3" id="KW-1185">Reference proteome</keyword>
<dbReference type="AlphaFoldDB" id="A0A3E1YB68"/>
<dbReference type="Proteomes" id="UP000260644">
    <property type="component" value="Unassembled WGS sequence"/>
</dbReference>
<sequence>MQSSLIHMGNRLKQILKQRKIKVIDFAQMAGFTNQIAHYYLRKSDMKRTTLERFCSIIGITPDEFMRWNISDPVLNGESLHHGERMAQIISEKGLNKSKLASRLNISRRTMYNFFDKESFSPDELDRVARGLDMSTEAFLNPAMIQESMKYADNDELLILREKYYKVLEENNRLLKDNLLQRDEIAQLKKELSVYRK</sequence>
<gene>
    <name evidence="2" type="ORF">DVR12_09420</name>
</gene>
<dbReference type="CDD" id="cd00093">
    <property type="entry name" value="HTH_XRE"/>
    <property type="match status" value="2"/>
</dbReference>
<dbReference type="OrthoDB" id="660795at2"/>
<organism evidence="2 3">
    <name type="scientific">Chitinophaga silvatica</name>
    <dbReference type="NCBI Taxonomy" id="2282649"/>
    <lineage>
        <taxon>Bacteria</taxon>
        <taxon>Pseudomonadati</taxon>
        <taxon>Bacteroidota</taxon>
        <taxon>Chitinophagia</taxon>
        <taxon>Chitinophagales</taxon>
        <taxon>Chitinophagaceae</taxon>
        <taxon>Chitinophaga</taxon>
    </lineage>
</organism>
<accession>A0A3E1YB68</accession>
<dbReference type="InterPro" id="IPR001387">
    <property type="entry name" value="Cro/C1-type_HTH"/>
</dbReference>
<comment type="caution">
    <text evidence="2">The sequence shown here is derived from an EMBL/GenBank/DDBJ whole genome shotgun (WGS) entry which is preliminary data.</text>
</comment>